<dbReference type="InterPro" id="IPR020904">
    <property type="entry name" value="Sc_DH/Rdtase_CS"/>
</dbReference>
<evidence type="ECO:0000313" key="4">
    <source>
        <dbReference type="EMBL" id="RGB75580.1"/>
    </source>
</evidence>
<dbReference type="PROSITE" id="PS00061">
    <property type="entry name" value="ADH_SHORT"/>
    <property type="match status" value="1"/>
</dbReference>
<sequence>MLNMNGPVKMASYDMAGKTAVVTGGTKGIGKAIALAFGQCGANVVVAGRHEDECTAVAEAITSAGGHGKGIRTDVRNIDEIDALIAGAAETFGGVDILINCAGVAITKKILDLDVEDYDMIMETNLRSVLFASKAAAAVMKASEKGGKIINIASVGGLKGTSALSLYGASKAGVINLTKTMALEWSRYGIQTNAVCPGYVVTEINKVEFENEKFKDRVLKTIPQRRLGTVDEIAALVLFLASDMSGMINGEAIVADMGAICG</sequence>
<dbReference type="InterPro" id="IPR036291">
    <property type="entry name" value="NAD(P)-bd_dom_sf"/>
</dbReference>
<dbReference type="Proteomes" id="UP000260773">
    <property type="component" value="Unassembled WGS sequence"/>
</dbReference>
<dbReference type="PANTHER" id="PTHR42760:SF133">
    <property type="entry name" value="3-OXOACYL-[ACYL-CARRIER-PROTEIN] REDUCTASE"/>
    <property type="match status" value="1"/>
</dbReference>
<dbReference type="SMART" id="SM00822">
    <property type="entry name" value="PKS_KR"/>
    <property type="match status" value="1"/>
</dbReference>
<keyword evidence="2" id="KW-0560">Oxidoreductase</keyword>
<accession>A0A3E2TH40</accession>
<dbReference type="PANTHER" id="PTHR42760">
    <property type="entry name" value="SHORT-CHAIN DEHYDROGENASES/REDUCTASES FAMILY MEMBER"/>
    <property type="match status" value="1"/>
</dbReference>
<comment type="caution">
    <text evidence="4">The sequence shown here is derived from an EMBL/GenBank/DDBJ whole genome shotgun (WGS) entry which is preliminary data.</text>
</comment>
<dbReference type="GO" id="GO:0008206">
    <property type="term" value="P:bile acid metabolic process"/>
    <property type="evidence" value="ECO:0007669"/>
    <property type="project" value="UniProtKB-ARBA"/>
</dbReference>
<dbReference type="GO" id="GO:0016616">
    <property type="term" value="F:oxidoreductase activity, acting on the CH-OH group of donors, NAD or NADP as acceptor"/>
    <property type="evidence" value="ECO:0007669"/>
    <property type="project" value="UniProtKB-ARBA"/>
</dbReference>
<dbReference type="AlphaFoldDB" id="A0A3E2TH40"/>
<dbReference type="NCBIfam" id="NF005559">
    <property type="entry name" value="PRK07231.1"/>
    <property type="match status" value="1"/>
</dbReference>
<organism evidence="4 5">
    <name type="scientific">Coprococcus catus</name>
    <dbReference type="NCBI Taxonomy" id="116085"/>
    <lineage>
        <taxon>Bacteria</taxon>
        <taxon>Bacillati</taxon>
        <taxon>Bacillota</taxon>
        <taxon>Clostridia</taxon>
        <taxon>Lachnospirales</taxon>
        <taxon>Lachnospiraceae</taxon>
        <taxon>Coprococcus</taxon>
    </lineage>
</organism>
<dbReference type="PRINTS" id="PR00081">
    <property type="entry name" value="GDHRDH"/>
</dbReference>
<dbReference type="EMBL" id="QVEP01000045">
    <property type="protein sequence ID" value="RGB75580.1"/>
    <property type="molecule type" value="Genomic_DNA"/>
</dbReference>
<evidence type="ECO:0000313" key="5">
    <source>
        <dbReference type="Proteomes" id="UP000260773"/>
    </source>
</evidence>
<dbReference type="PRINTS" id="PR00080">
    <property type="entry name" value="SDRFAMILY"/>
</dbReference>
<dbReference type="CDD" id="cd05233">
    <property type="entry name" value="SDR_c"/>
    <property type="match status" value="1"/>
</dbReference>
<dbReference type="InterPro" id="IPR057326">
    <property type="entry name" value="KR_dom"/>
</dbReference>
<dbReference type="GO" id="GO:0048038">
    <property type="term" value="F:quinone binding"/>
    <property type="evidence" value="ECO:0007669"/>
    <property type="project" value="TreeGrafter"/>
</dbReference>
<dbReference type="InterPro" id="IPR002347">
    <property type="entry name" value="SDR_fam"/>
</dbReference>
<reference evidence="4 5" key="1">
    <citation type="submission" date="2018-08" db="EMBL/GenBank/DDBJ databases">
        <title>A genome reference for cultivated species of the human gut microbiota.</title>
        <authorList>
            <person name="Zou Y."/>
            <person name="Xue W."/>
            <person name="Luo G."/>
        </authorList>
    </citation>
    <scope>NUCLEOTIDE SEQUENCE [LARGE SCALE GENOMIC DNA]</scope>
    <source>
        <strain evidence="4 5">AF45-17</strain>
    </source>
</reference>
<dbReference type="RefSeq" id="WP_117528931.1">
    <property type="nucleotide sequence ID" value="NZ_JAQDKA010000016.1"/>
</dbReference>
<comment type="similarity">
    <text evidence="1">Belongs to the short-chain dehydrogenases/reductases (SDR) family.</text>
</comment>
<protein>
    <submittedName>
        <fullName evidence="4">SDR family oxidoreductase</fullName>
    </submittedName>
</protein>
<dbReference type="GO" id="GO:0006633">
    <property type="term" value="P:fatty acid biosynthetic process"/>
    <property type="evidence" value="ECO:0007669"/>
    <property type="project" value="TreeGrafter"/>
</dbReference>
<dbReference type="Pfam" id="PF13561">
    <property type="entry name" value="adh_short_C2"/>
    <property type="match status" value="1"/>
</dbReference>
<proteinExistence type="inferred from homology"/>
<evidence type="ECO:0000256" key="1">
    <source>
        <dbReference type="ARBA" id="ARBA00006484"/>
    </source>
</evidence>
<dbReference type="FunFam" id="3.40.50.720:FF:000084">
    <property type="entry name" value="Short-chain dehydrogenase reductase"/>
    <property type="match status" value="1"/>
</dbReference>
<dbReference type="Gene3D" id="3.40.50.720">
    <property type="entry name" value="NAD(P)-binding Rossmann-like Domain"/>
    <property type="match status" value="1"/>
</dbReference>
<dbReference type="SUPFAM" id="SSF51735">
    <property type="entry name" value="NAD(P)-binding Rossmann-fold domains"/>
    <property type="match status" value="1"/>
</dbReference>
<feature type="domain" description="Ketoreductase" evidence="3">
    <location>
        <begin position="18"/>
        <end position="188"/>
    </location>
</feature>
<name>A0A3E2TH40_9FIRM</name>
<evidence type="ECO:0000256" key="2">
    <source>
        <dbReference type="ARBA" id="ARBA00023002"/>
    </source>
</evidence>
<gene>
    <name evidence="4" type="ORF">DW070_13930</name>
</gene>
<evidence type="ECO:0000259" key="3">
    <source>
        <dbReference type="SMART" id="SM00822"/>
    </source>
</evidence>